<organism evidence="3 4">
    <name type="scientific">Sedimentibacter acidaminivorans</name>
    <dbReference type="NCBI Taxonomy" id="913099"/>
    <lineage>
        <taxon>Bacteria</taxon>
        <taxon>Bacillati</taxon>
        <taxon>Bacillota</taxon>
        <taxon>Tissierellia</taxon>
        <taxon>Sedimentibacter</taxon>
    </lineage>
</organism>
<dbReference type="SUPFAM" id="SSF159774">
    <property type="entry name" value="YerB-like"/>
    <property type="match status" value="1"/>
</dbReference>
<protein>
    <recommendedName>
        <fullName evidence="5">Lipoprotein YerB</fullName>
    </recommendedName>
</protein>
<evidence type="ECO:0008006" key="5">
    <source>
        <dbReference type="Google" id="ProtNLM"/>
    </source>
</evidence>
<comment type="caution">
    <text evidence="3">The sequence shown here is derived from an EMBL/GenBank/DDBJ whole genome shotgun (WGS) entry which is preliminary data.</text>
</comment>
<dbReference type="InterPro" id="IPR023158">
    <property type="entry name" value="YerB-like_sf"/>
</dbReference>
<dbReference type="Gene3D" id="3.50.90.10">
    <property type="entry name" value="YerB-like"/>
    <property type="match status" value="1"/>
</dbReference>
<evidence type="ECO:0000313" key="4">
    <source>
        <dbReference type="Proteomes" id="UP001519342"/>
    </source>
</evidence>
<gene>
    <name evidence="3" type="ORF">J2Z76_001308</name>
</gene>
<accession>A0ABS4GCQ2</accession>
<reference evidence="3 4" key="1">
    <citation type="submission" date="2021-03" db="EMBL/GenBank/DDBJ databases">
        <title>Genomic Encyclopedia of Type Strains, Phase IV (KMG-IV): sequencing the most valuable type-strain genomes for metagenomic binning, comparative biology and taxonomic classification.</title>
        <authorList>
            <person name="Goeker M."/>
        </authorList>
    </citation>
    <scope>NUCLEOTIDE SEQUENCE [LARGE SCALE GENOMIC DNA]</scope>
    <source>
        <strain evidence="3 4">DSM 24004</strain>
    </source>
</reference>
<evidence type="ECO:0000313" key="3">
    <source>
        <dbReference type="EMBL" id="MBP1925449.1"/>
    </source>
</evidence>
<proteinExistence type="predicted"/>
<evidence type="ECO:0000259" key="2">
    <source>
        <dbReference type="Pfam" id="PF17479"/>
    </source>
</evidence>
<dbReference type="InterPro" id="IPR021416">
    <property type="entry name" value="DUF3048_N"/>
</dbReference>
<dbReference type="Proteomes" id="UP001519342">
    <property type="component" value="Unassembled WGS sequence"/>
</dbReference>
<dbReference type="PROSITE" id="PS51257">
    <property type="entry name" value="PROKAR_LIPOPROTEIN"/>
    <property type="match status" value="1"/>
</dbReference>
<dbReference type="Pfam" id="PF17479">
    <property type="entry name" value="DUF3048_C"/>
    <property type="match status" value="1"/>
</dbReference>
<feature type="domain" description="DUF3048" evidence="2">
    <location>
        <begin position="244"/>
        <end position="352"/>
    </location>
</feature>
<evidence type="ECO:0000259" key="1">
    <source>
        <dbReference type="Pfam" id="PF11258"/>
    </source>
</evidence>
<name>A0ABS4GCQ2_9FIRM</name>
<dbReference type="Pfam" id="PF11258">
    <property type="entry name" value="DUF3048"/>
    <property type="match status" value="1"/>
</dbReference>
<dbReference type="RefSeq" id="WP_209511183.1">
    <property type="nucleotide sequence ID" value="NZ_JAGGKS010000003.1"/>
</dbReference>
<dbReference type="InterPro" id="IPR035328">
    <property type="entry name" value="DUF3048_C"/>
</dbReference>
<sequence length="364" mass="42000">MKNKILITILLLFVIAITVSCKKNDSEVSKEENIIIEQQNKLDLEKTETQENKSEETNLEDDVNKVISPLDGLKYYEEQLQRRPVVISIDNHPDARWQAGLNQAEIIYECEVEFPYTRYLCVFLACEPERVGPVRSARPYLVNYALENDGIFVHVGGSQDAFNEIYRLSVADVDGLYSGAMWRYYDTGKFAPHNMYTVLKSIRDEAEMRGYRINSQFEGYKFNDKSFNISEKYKNVSKAAKICISYNKFNTTDYMYDTENSLYQRYKDGEKHIDELDGKQLSAKNIMLLETTKEVLDNEGRLFIETVGSGEGIYITNGEAVEITWNKKSEKSRTNFYIGQDELVLNPGNTWIQVLSNINLVNIE</sequence>
<keyword evidence="4" id="KW-1185">Reference proteome</keyword>
<feature type="domain" description="DUF3048" evidence="1">
    <location>
        <begin position="72"/>
        <end position="212"/>
    </location>
</feature>
<dbReference type="EMBL" id="JAGGKS010000003">
    <property type="protein sequence ID" value="MBP1925449.1"/>
    <property type="molecule type" value="Genomic_DNA"/>
</dbReference>